<evidence type="ECO:0000256" key="1">
    <source>
        <dbReference type="SAM" id="Coils"/>
    </source>
</evidence>
<reference evidence="3" key="1">
    <citation type="journal article" date="2014" name="Front. Microbiol.">
        <title>High frequency of phylogenetically diverse reductive dehalogenase-homologous genes in deep subseafloor sedimentary metagenomes.</title>
        <authorList>
            <person name="Kawai M."/>
            <person name="Futagami T."/>
            <person name="Toyoda A."/>
            <person name="Takaki Y."/>
            <person name="Nishi S."/>
            <person name="Hori S."/>
            <person name="Arai W."/>
            <person name="Tsubouchi T."/>
            <person name="Morono Y."/>
            <person name="Uchiyama I."/>
            <person name="Ito T."/>
            <person name="Fujiyama A."/>
            <person name="Inagaki F."/>
            <person name="Takami H."/>
        </authorList>
    </citation>
    <scope>NUCLEOTIDE SEQUENCE</scope>
    <source>
        <strain evidence="3">Expedition CK06-06</strain>
    </source>
</reference>
<proteinExistence type="predicted"/>
<comment type="caution">
    <text evidence="3">The sequence shown here is derived from an EMBL/GenBank/DDBJ whole genome shotgun (WGS) entry which is preliminary data.</text>
</comment>
<accession>X1E091</accession>
<feature type="compositionally biased region" description="Basic residues" evidence="2">
    <location>
        <begin position="37"/>
        <end position="48"/>
    </location>
</feature>
<evidence type="ECO:0000256" key="2">
    <source>
        <dbReference type="SAM" id="MobiDB-lite"/>
    </source>
</evidence>
<feature type="coiled-coil region" evidence="1">
    <location>
        <begin position="3"/>
        <end position="30"/>
    </location>
</feature>
<feature type="non-terminal residue" evidence="3">
    <location>
        <position position="1"/>
    </location>
</feature>
<feature type="region of interest" description="Disordered" evidence="2">
    <location>
        <begin position="35"/>
        <end position="57"/>
    </location>
</feature>
<gene>
    <name evidence="3" type="ORF">S01H4_56007</name>
</gene>
<organism evidence="3">
    <name type="scientific">marine sediment metagenome</name>
    <dbReference type="NCBI Taxonomy" id="412755"/>
    <lineage>
        <taxon>unclassified sequences</taxon>
        <taxon>metagenomes</taxon>
        <taxon>ecological metagenomes</taxon>
    </lineage>
</organism>
<protein>
    <submittedName>
        <fullName evidence="3">Uncharacterized protein</fullName>
    </submittedName>
</protein>
<name>X1E091_9ZZZZ</name>
<sequence>NIYHTQLDDLQEAREQATGLEREEIQKKIDDIFFKNPPKKRQKKRKIKIKDPDDMWY</sequence>
<dbReference type="AlphaFoldDB" id="X1E091"/>
<keyword evidence="1" id="KW-0175">Coiled coil</keyword>
<evidence type="ECO:0000313" key="3">
    <source>
        <dbReference type="EMBL" id="GAH10584.1"/>
    </source>
</evidence>
<dbReference type="EMBL" id="BART01032404">
    <property type="protein sequence ID" value="GAH10584.1"/>
    <property type="molecule type" value="Genomic_DNA"/>
</dbReference>